<evidence type="ECO:0000256" key="12">
    <source>
        <dbReference type="ARBA" id="ARBA00031158"/>
    </source>
</evidence>
<dbReference type="SUPFAM" id="SSF51905">
    <property type="entry name" value="FAD/NAD(P)-binding domain"/>
    <property type="match status" value="2"/>
</dbReference>
<evidence type="ECO:0000256" key="13">
    <source>
        <dbReference type="ARBA" id="ARBA00032493"/>
    </source>
</evidence>
<evidence type="ECO:0000256" key="11">
    <source>
        <dbReference type="ARBA" id="ARBA00029939"/>
    </source>
</evidence>
<evidence type="ECO:0000256" key="7">
    <source>
        <dbReference type="ARBA" id="ARBA00022827"/>
    </source>
</evidence>
<keyword evidence="10 16" id="KW-0503">Monooxygenase</keyword>
<dbReference type="Gene3D" id="3.50.50.60">
    <property type="entry name" value="FAD/NAD(P)-binding domain"/>
    <property type="match status" value="1"/>
</dbReference>
<evidence type="ECO:0000256" key="2">
    <source>
        <dbReference type="ARBA" id="ARBA00004924"/>
    </source>
</evidence>
<dbReference type="RefSeq" id="WP_136737984.1">
    <property type="nucleotide sequence ID" value="NZ_SUMB01000001.1"/>
</dbReference>
<organism evidence="16 17">
    <name type="scientific">Streptomyces piniterrae</name>
    <dbReference type="NCBI Taxonomy" id="2571125"/>
    <lineage>
        <taxon>Bacteria</taxon>
        <taxon>Bacillati</taxon>
        <taxon>Actinomycetota</taxon>
        <taxon>Actinomycetes</taxon>
        <taxon>Kitasatosporales</taxon>
        <taxon>Streptomycetaceae</taxon>
        <taxon>Streptomyces</taxon>
    </lineage>
</organism>
<gene>
    <name evidence="16" type="ORF">FCH28_02485</name>
</gene>
<evidence type="ECO:0000256" key="1">
    <source>
        <dbReference type="ARBA" id="ARBA00001974"/>
    </source>
</evidence>
<evidence type="ECO:0000256" key="6">
    <source>
        <dbReference type="ARBA" id="ARBA00022630"/>
    </source>
</evidence>
<evidence type="ECO:0000313" key="16">
    <source>
        <dbReference type="EMBL" id="TJZ59032.1"/>
    </source>
</evidence>
<comment type="pathway">
    <text evidence="2">Siderophore biosynthesis.</text>
</comment>
<dbReference type="PANTHER" id="PTHR42802:SF1">
    <property type="entry name" value="L-ORNITHINE N(5)-MONOOXYGENASE"/>
    <property type="match status" value="1"/>
</dbReference>
<proteinExistence type="inferred from homology"/>
<dbReference type="InterPro" id="IPR025700">
    <property type="entry name" value="Lys/Orn_oxygenase"/>
</dbReference>
<dbReference type="Pfam" id="PF13434">
    <property type="entry name" value="Lys_Orn_oxgnase"/>
    <property type="match status" value="1"/>
</dbReference>
<evidence type="ECO:0000256" key="5">
    <source>
        <dbReference type="ARBA" id="ARBA00016406"/>
    </source>
</evidence>
<comment type="cofactor">
    <cofactor evidence="1">
        <name>FAD</name>
        <dbReference type="ChEBI" id="CHEBI:57692"/>
    </cofactor>
</comment>
<evidence type="ECO:0000256" key="4">
    <source>
        <dbReference type="ARBA" id="ARBA00013076"/>
    </source>
</evidence>
<reference evidence="16 17" key="1">
    <citation type="submission" date="2019-04" db="EMBL/GenBank/DDBJ databases">
        <title>Streptomyces piniterrae sp. nov., a heliquinomycin-producing actinomycete isolated from rhizosphere soil of Pinus yunnanensis.</title>
        <authorList>
            <person name="Zhuang X."/>
            <person name="Zhao J."/>
        </authorList>
    </citation>
    <scope>NUCLEOTIDE SEQUENCE [LARGE SCALE GENOMIC DNA]</scope>
    <source>
        <strain evidence="17">jys28</strain>
    </source>
</reference>
<evidence type="ECO:0000256" key="3">
    <source>
        <dbReference type="ARBA" id="ARBA00007588"/>
    </source>
</evidence>
<keyword evidence="17" id="KW-1185">Reference proteome</keyword>
<keyword evidence="6" id="KW-0285">Flavoprotein</keyword>
<dbReference type="EC" id="1.14.13.59" evidence="4"/>
<sequence length="447" mass="50330">MVDPLALDEAVLDVVGLGYGPSNLALAVALAEHNAGAPGNAQLTSCFFEKQPSFGWHRGMLIDDTTLQVSFLKDLVTMRNPTSEYSFLAYLQSKGRLADFINHKMLFPSRVEFHDYLEWVADSFKENVQYHCEVVDIRPVEEDGEITCFEVEAHDRSNPGTPMIRRARNVVMAGGLQPHLPEGAQLSDRIWHNHELLDRLRQLTGAEARSFTVIGAGQSAAETVEYLHRTQPEAEIHAVFARYGYAPADDSSFVNRIFDPEAVDHFYRSPEDVKQMLLDYHRSTNYSVVDLELIDELYRRLYQERVTGRERLRVHNISRLVEARTVEDSVRATVEFLPTGEHTVMDTDYLVYATGYRPMDVLKALGTVAPYCRTDESGRVRVRRDYRVETDDALRAGIFLQGPTEHTHGITSSLLSNTAVRVGEIVRSIAGGRHDTDQAPAYADAEA</sequence>
<keyword evidence="9" id="KW-0560">Oxidoreductase</keyword>
<evidence type="ECO:0000256" key="9">
    <source>
        <dbReference type="ARBA" id="ARBA00023002"/>
    </source>
</evidence>
<dbReference type="PANTHER" id="PTHR42802">
    <property type="entry name" value="MONOOXYGENASE"/>
    <property type="match status" value="1"/>
</dbReference>
<comment type="similarity">
    <text evidence="3">Belongs to the lysine N(6)-hydroxylase/L-ornithine N(5)-oxygenase family.</text>
</comment>
<dbReference type="GO" id="GO:0047091">
    <property type="term" value="F:L-lysine 6-monooxygenase (NADPH) activity"/>
    <property type="evidence" value="ECO:0007669"/>
    <property type="project" value="UniProtKB-EC"/>
</dbReference>
<evidence type="ECO:0000313" key="17">
    <source>
        <dbReference type="Proteomes" id="UP000308697"/>
    </source>
</evidence>
<dbReference type="Proteomes" id="UP000308697">
    <property type="component" value="Unassembled WGS sequence"/>
</dbReference>
<protein>
    <recommendedName>
        <fullName evidence="5">L-lysine N6-monooxygenase MbtG</fullName>
        <ecNumber evidence="4">1.14.13.59</ecNumber>
    </recommendedName>
    <alternativeName>
        <fullName evidence="14">Lysine 6-N-hydroxylase</fullName>
    </alternativeName>
    <alternativeName>
        <fullName evidence="13">Lysine N6-hydroxylase</fullName>
    </alternativeName>
    <alternativeName>
        <fullName evidence="11">Lysine-N-oxygenase</fullName>
    </alternativeName>
    <alternativeName>
        <fullName evidence="12">Mycobactin synthase protein G</fullName>
    </alternativeName>
</protein>
<accession>A0A4U0NXW6</accession>
<keyword evidence="7" id="KW-0274">FAD</keyword>
<dbReference type="AlphaFoldDB" id="A0A4U0NXW6"/>
<comment type="catalytic activity">
    <reaction evidence="15">
        <text>L-lysine + NADPH + O2 = N(6)-hydroxy-L-lysine + NADP(+) + H2O</text>
        <dbReference type="Rhea" id="RHEA:23228"/>
        <dbReference type="ChEBI" id="CHEBI:15377"/>
        <dbReference type="ChEBI" id="CHEBI:15379"/>
        <dbReference type="ChEBI" id="CHEBI:32551"/>
        <dbReference type="ChEBI" id="CHEBI:57783"/>
        <dbReference type="ChEBI" id="CHEBI:57820"/>
        <dbReference type="ChEBI" id="CHEBI:58349"/>
        <dbReference type="EC" id="1.14.13.59"/>
    </reaction>
</comment>
<name>A0A4U0NXW6_9ACTN</name>
<evidence type="ECO:0000256" key="10">
    <source>
        <dbReference type="ARBA" id="ARBA00023033"/>
    </source>
</evidence>
<dbReference type="OrthoDB" id="7527071at2"/>
<dbReference type="InterPro" id="IPR036188">
    <property type="entry name" value="FAD/NAD-bd_sf"/>
</dbReference>
<keyword evidence="8" id="KW-0521">NADP</keyword>
<evidence type="ECO:0000256" key="15">
    <source>
        <dbReference type="ARBA" id="ARBA00048407"/>
    </source>
</evidence>
<evidence type="ECO:0000256" key="14">
    <source>
        <dbReference type="ARBA" id="ARBA00032738"/>
    </source>
</evidence>
<evidence type="ECO:0000256" key="8">
    <source>
        <dbReference type="ARBA" id="ARBA00022857"/>
    </source>
</evidence>
<comment type="caution">
    <text evidence="16">The sequence shown here is derived from an EMBL/GenBank/DDBJ whole genome shotgun (WGS) entry which is preliminary data.</text>
</comment>
<dbReference type="EMBL" id="SUMB01000001">
    <property type="protein sequence ID" value="TJZ59032.1"/>
    <property type="molecule type" value="Genomic_DNA"/>
</dbReference>